<dbReference type="AlphaFoldDB" id="A0AAD4X7R8"/>
<keyword evidence="2" id="KW-1185">Reference proteome</keyword>
<dbReference type="Gene3D" id="2.40.50.140">
    <property type="entry name" value="Nucleic acid-binding proteins"/>
    <property type="match status" value="1"/>
</dbReference>
<protein>
    <submittedName>
        <fullName evidence="1">Uncharacterized protein</fullName>
    </submittedName>
</protein>
<comment type="caution">
    <text evidence="1">The sequence shown here is derived from an EMBL/GenBank/DDBJ whole genome shotgun (WGS) entry which is preliminary data.</text>
</comment>
<sequence length="96" mass="11092">MAQFEIPHHKFTFIPFKYLESRSANTYLMDVVGVLISLTNLQHMKRANDQPCMMHNCTHVILSAIIQLVQTPTSAGSDCCLLHFCEELSRYRLTKY</sequence>
<dbReference type="Proteomes" id="UP001202328">
    <property type="component" value="Unassembled WGS sequence"/>
</dbReference>
<evidence type="ECO:0000313" key="2">
    <source>
        <dbReference type="Proteomes" id="UP001202328"/>
    </source>
</evidence>
<organism evidence="1 2">
    <name type="scientific">Papaver atlanticum</name>
    <dbReference type="NCBI Taxonomy" id="357466"/>
    <lineage>
        <taxon>Eukaryota</taxon>
        <taxon>Viridiplantae</taxon>
        <taxon>Streptophyta</taxon>
        <taxon>Embryophyta</taxon>
        <taxon>Tracheophyta</taxon>
        <taxon>Spermatophyta</taxon>
        <taxon>Magnoliopsida</taxon>
        <taxon>Ranunculales</taxon>
        <taxon>Papaveraceae</taxon>
        <taxon>Papaveroideae</taxon>
        <taxon>Papaver</taxon>
    </lineage>
</organism>
<reference evidence="1" key="1">
    <citation type="submission" date="2022-04" db="EMBL/GenBank/DDBJ databases">
        <title>A functionally conserved STORR gene fusion in Papaver species that diverged 16.8 million years ago.</title>
        <authorList>
            <person name="Catania T."/>
        </authorList>
    </citation>
    <scope>NUCLEOTIDE SEQUENCE</scope>
    <source>
        <strain evidence="1">S-188037</strain>
    </source>
</reference>
<proteinExistence type="predicted"/>
<evidence type="ECO:0000313" key="1">
    <source>
        <dbReference type="EMBL" id="KAI3853734.1"/>
    </source>
</evidence>
<gene>
    <name evidence="1" type="ORF">MKW98_025251</name>
</gene>
<accession>A0AAD4X7R8</accession>
<name>A0AAD4X7R8_9MAGN</name>
<dbReference type="InterPro" id="IPR012340">
    <property type="entry name" value="NA-bd_OB-fold"/>
</dbReference>
<dbReference type="EMBL" id="JAJJMB010015535">
    <property type="protein sequence ID" value="KAI3853734.1"/>
    <property type="molecule type" value="Genomic_DNA"/>
</dbReference>